<dbReference type="EMBL" id="WPHG01000001">
    <property type="protein sequence ID" value="MVA95774.1"/>
    <property type="molecule type" value="Genomic_DNA"/>
</dbReference>
<dbReference type="InterPro" id="IPR007407">
    <property type="entry name" value="DUF459"/>
</dbReference>
<proteinExistence type="predicted"/>
<accession>A0A844QAU9</accession>
<reference evidence="2 3" key="1">
    <citation type="submission" date="2019-12" db="EMBL/GenBank/DDBJ databases">
        <title>Nitratireductor arenosus sp. nov., Isolated from sea sand, Jeju island, South Korea.</title>
        <authorList>
            <person name="Kim W."/>
        </authorList>
    </citation>
    <scope>NUCLEOTIDE SEQUENCE [LARGE SCALE GENOMIC DNA]</scope>
    <source>
        <strain evidence="2 3">CAU 1489</strain>
    </source>
</reference>
<keyword evidence="3" id="KW-1185">Reference proteome</keyword>
<dbReference type="GO" id="GO:0016788">
    <property type="term" value="F:hydrolase activity, acting on ester bonds"/>
    <property type="evidence" value="ECO:0007669"/>
    <property type="project" value="UniProtKB-ARBA"/>
</dbReference>
<name>A0A844QAU9_9HYPH</name>
<comment type="caution">
    <text evidence="2">The sequence shown here is derived from an EMBL/GenBank/DDBJ whole genome shotgun (WGS) entry which is preliminary data.</text>
</comment>
<dbReference type="Gene3D" id="3.40.50.1110">
    <property type="entry name" value="SGNH hydrolase"/>
    <property type="match status" value="1"/>
</dbReference>
<dbReference type="AlphaFoldDB" id="A0A844QAU9"/>
<dbReference type="CDD" id="cd01829">
    <property type="entry name" value="SGNH_hydrolase_peri2"/>
    <property type="match status" value="1"/>
</dbReference>
<evidence type="ECO:0000256" key="1">
    <source>
        <dbReference type="SAM" id="MobiDB-lite"/>
    </source>
</evidence>
<evidence type="ECO:0000313" key="2">
    <source>
        <dbReference type="EMBL" id="MVA95774.1"/>
    </source>
</evidence>
<gene>
    <name evidence="2" type="ORF">GN330_00715</name>
</gene>
<sequence>MHERASTRLPTTRLLAIALLALATVFIDVAGGAFAQERPRTLLEFLFRGGRERARQPERRQVPQVKKRTTTRRATAPSRSSAPSRPTVDAVEKAEDARVVVIVGDFLAGGLAEGLTTVFAEDPTVRIVDRSNGSSGFVRDDFYNWPAEIGPILDEVKPAVGVVMMGSNDRQQMRVDGNRESVRSEKWTAEYATRAGTLAQSFAERGVPVVWVGLPAFKFSTMTSDMLAFNDLQRNAVETVGGTFVDIWEGFVDENGAYAATGPDINGQAVRLRAGDGINFTQAGRRKIAFYAEKPLKRILGAGPSSIFPDLGVPELLGPPTAGQPTVERTPPIALGDPDLDGGDELLGASLDPKTGEAVTLSEKLAIEGKTPAPRPGRVDDFSIGVEPAVAVVPQPGADRDETSAIVPAR</sequence>
<feature type="region of interest" description="Disordered" evidence="1">
    <location>
        <begin position="54"/>
        <end position="90"/>
    </location>
</feature>
<dbReference type="SUPFAM" id="SSF52266">
    <property type="entry name" value="SGNH hydrolase"/>
    <property type="match status" value="1"/>
</dbReference>
<dbReference type="RefSeq" id="WP_156710657.1">
    <property type="nucleotide sequence ID" value="NZ_WPHG01000001.1"/>
</dbReference>
<organism evidence="2 3">
    <name type="scientific">Nitratireductor arenosus</name>
    <dbReference type="NCBI Taxonomy" id="2682096"/>
    <lineage>
        <taxon>Bacteria</taxon>
        <taxon>Pseudomonadati</taxon>
        <taxon>Pseudomonadota</taxon>
        <taxon>Alphaproteobacteria</taxon>
        <taxon>Hyphomicrobiales</taxon>
        <taxon>Phyllobacteriaceae</taxon>
        <taxon>Nitratireductor</taxon>
    </lineage>
</organism>
<dbReference type="Proteomes" id="UP000463224">
    <property type="component" value="Unassembled WGS sequence"/>
</dbReference>
<dbReference type="Pfam" id="PF04311">
    <property type="entry name" value="DUF459"/>
    <property type="match status" value="1"/>
</dbReference>
<evidence type="ECO:0000313" key="3">
    <source>
        <dbReference type="Proteomes" id="UP000463224"/>
    </source>
</evidence>
<protein>
    <submittedName>
        <fullName evidence="2">DUF459 domain-containing protein</fullName>
    </submittedName>
</protein>
<feature type="compositionally biased region" description="Low complexity" evidence="1">
    <location>
        <begin position="72"/>
        <end position="87"/>
    </location>
</feature>
<dbReference type="InterPro" id="IPR036514">
    <property type="entry name" value="SGNH_hydro_sf"/>
</dbReference>